<protein>
    <submittedName>
        <fullName evidence="5">ABC transporter ATP-binding protein</fullName>
    </submittedName>
</protein>
<gene>
    <name evidence="5" type="ORF">I5677_13380</name>
</gene>
<dbReference type="InterPro" id="IPR050093">
    <property type="entry name" value="ABC_SmlMolc_Importer"/>
</dbReference>
<organism evidence="5 6">
    <name type="scientific">Mobilitalea sibirica</name>
    <dbReference type="NCBI Taxonomy" id="1462919"/>
    <lineage>
        <taxon>Bacteria</taxon>
        <taxon>Bacillati</taxon>
        <taxon>Bacillota</taxon>
        <taxon>Clostridia</taxon>
        <taxon>Lachnospirales</taxon>
        <taxon>Lachnospiraceae</taxon>
        <taxon>Mobilitalea</taxon>
    </lineage>
</organism>
<keyword evidence="6" id="KW-1185">Reference proteome</keyword>
<evidence type="ECO:0000259" key="4">
    <source>
        <dbReference type="PROSITE" id="PS50893"/>
    </source>
</evidence>
<dbReference type="Proteomes" id="UP000623269">
    <property type="component" value="Unassembled WGS sequence"/>
</dbReference>
<dbReference type="InterPro" id="IPR003593">
    <property type="entry name" value="AAA+_ATPase"/>
</dbReference>
<dbReference type="SMART" id="SM00382">
    <property type="entry name" value="AAA"/>
    <property type="match status" value="1"/>
</dbReference>
<reference evidence="5" key="1">
    <citation type="submission" date="2020-12" db="EMBL/GenBank/DDBJ databases">
        <title>M. sibirica DSM 26468T genome.</title>
        <authorList>
            <person name="Thieme N."/>
            <person name="Rettenmaier R."/>
            <person name="Zverlov V."/>
            <person name="Liebl W."/>
        </authorList>
    </citation>
    <scope>NUCLEOTIDE SEQUENCE</scope>
    <source>
        <strain evidence="5">DSM 26468</strain>
    </source>
</reference>
<dbReference type="Pfam" id="PF00005">
    <property type="entry name" value="ABC_tran"/>
    <property type="match status" value="1"/>
</dbReference>
<evidence type="ECO:0000256" key="1">
    <source>
        <dbReference type="ARBA" id="ARBA00022448"/>
    </source>
</evidence>
<dbReference type="PANTHER" id="PTHR42781:SF4">
    <property type="entry name" value="SPERMIDINE_PUTRESCINE IMPORT ATP-BINDING PROTEIN POTA"/>
    <property type="match status" value="1"/>
</dbReference>
<sequence length="192" mass="21554">MDIRLHHINKQFDEKQVLKDVNMTIVEGDIYCIMGASGAGKTTLVNILMGIIKQDAGEITGMNKRKIAAVFQEDRLIEHWDAVKNILLVCNKSMDESKVKDALEEVGLKDHLKKPVMDLSGGMRRRVAVVRALMADSELIIMDEPFKGLDEALKQQMIQYVKKRTKGKTVILITHDKEEALGLNAKIISILS</sequence>
<keyword evidence="1" id="KW-0813">Transport</keyword>
<dbReference type="PROSITE" id="PS50893">
    <property type="entry name" value="ABC_TRANSPORTER_2"/>
    <property type="match status" value="1"/>
</dbReference>
<keyword evidence="3 5" id="KW-0067">ATP-binding</keyword>
<name>A0A8J7H0G5_9FIRM</name>
<dbReference type="SUPFAM" id="SSF52540">
    <property type="entry name" value="P-loop containing nucleoside triphosphate hydrolases"/>
    <property type="match status" value="1"/>
</dbReference>
<dbReference type="Gene3D" id="3.40.50.300">
    <property type="entry name" value="P-loop containing nucleotide triphosphate hydrolases"/>
    <property type="match status" value="1"/>
</dbReference>
<dbReference type="PROSITE" id="PS00211">
    <property type="entry name" value="ABC_TRANSPORTER_1"/>
    <property type="match status" value="1"/>
</dbReference>
<evidence type="ECO:0000256" key="2">
    <source>
        <dbReference type="ARBA" id="ARBA00022741"/>
    </source>
</evidence>
<accession>A0A8J7H0G5</accession>
<evidence type="ECO:0000256" key="3">
    <source>
        <dbReference type="ARBA" id="ARBA00022840"/>
    </source>
</evidence>
<dbReference type="InterPro" id="IPR017871">
    <property type="entry name" value="ABC_transporter-like_CS"/>
</dbReference>
<dbReference type="InterPro" id="IPR027417">
    <property type="entry name" value="P-loop_NTPase"/>
</dbReference>
<comment type="caution">
    <text evidence="5">The sequence shown here is derived from an EMBL/GenBank/DDBJ whole genome shotgun (WGS) entry which is preliminary data.</text>
</comment>
<dbReference type="GO" id="GO:0005524">
    <property type="term" value="F:ATP binding"/>
    <property type="evidence" value="ECO:0007669"/>
    <property type="project" value="UniProtKB-KW"/>
</dbReference>
<dbReference type="InterPro" id="IPR003439">
    <property type="entry name" value="ABC_transporter-like_ATP-bd"/>
</dbReference>
<evidence type="ECO:0000313" key="6">
    <source>
        <dbReference type="Proteomes" id="UP000623269"/>
    </source>
</evidence>
<dbReference type="EMBL" id="JAEAGR010000015">
    <property type="protein sequence ID" value="MBH1941889.1"/>
    <property type="molecule type" value="Genomic_DNA"/>
</dbReference>
<keyword evidence="2" id="KW-0547">Nucleotide-binding</keyword>
<proteinExistence type="predicted"/>
<dbReference type="AlphaFoldDB" id="A0A8J7H0G5"/>
<dbReference type="RefSeq" id="WP_197662138.1">
    <property type="nucleotide sequence ID" value="NZ_JAEAGR010000015.1"/>
</dbReference>
<evidence type="ECO:0000313" key="5">
    <source>
        <dbReference type="EMBL" id="MBH1941889.1"/>
    </source>
</evidence>
<dbReference type="GO" id="GO:0016887">
    <property type="term" value="F:ATP hydrolysis activity"/>
    <property type="evidence" value="ECO:0007669"/>
    <property type="project" value="InterPro"/>
</dbReference>
<dbReference type="PANTHER" id="PTHR42781">
    <property type="entry name" value="SPERMIDINE/PUTRESCINE IMPORT ATP-BINDING PROTEIN POTA"/>
    <property type="match status" value="1"/>
</dbReference>
<feature type="domain" description="ABC transporter" evidence="4">
    <location>
        <begin position="3"/>
        <end position="191"/>
    </location>
</feature>